<name>X1TY21_9ZZZZ</name>
<evidence type="ECO:0000256" key="1">
    <source>
        <dbReference type="SAM" id="MobiDB-lite"/>
    </source>
</evidence>
<feature type="compositionally biased region" description="Basic and acidic residues" evidence="1">
    <location>
        <begin position="81"/>
        <end position="98"/>
    </location>
</feature>
<proteinExistence type="predicted"/>
<sequence>QLKEGTFRAGEVSDQNLNAVYLRLDEANKRGEIYDYDVSSIMSALYTGWSWQDHTPEEEYAMKVATNSRWRILDSQGMMQKESRLESYRKKREDRQDDNPNISEYARSDSQLQGKLFGRLCLFQRLLV</sequence>
<feature type="region of interest" description="Disordered" evidence="1">
    <location>
        <begin position="81"/>
        <end position="107"/>
    </location>
</feature>
<accession>X1TY21</accession>
<dbReference type="AlphaFoldDB" id="X1TY21"/>
<reference evidence="2" key="1">
    <citation type="journal article" date="2014" name="Front. Microbiol.">
        <title>High frequency of phylogenetically diverse reductive dehalogenase-homologous genes in deep subseafloor sedimentary metagenomes.</title>
        <authorList>
            <person name="Kawai M."/>
            <person name="Futagami T."/>
            <person name="Toyoda A."/>
            <person name="Takaki Y."/>
            <person name="Nishi S."/>
            <person name="Hori S."/>
            <person name="Arai W."/>
            <person name="Tsubouchi T."/>
            <person name="Morono Y."/>
            <person name="Uchiyama I."/>
            <person name="Ito T."/>
            <person name="Fujiyama A."/>
            <person name="Inagaki F."/>
            <person name="Takami H."/>
        </authorList>
    </citation>
    <scope>NUCLEOTIDE SEQUENCE</scope>
    <source>
        <strain evidence="2">Expedition CK06-06</strain>
    </source>
</reference>
<organism evidence="2">
    <name type="scientific">marine sediment metagenome</name>
    <dbReference type="NCBI Taxonomy" id="412755"/>
    <lineage>
        <taxon>unclassified sequences</taxon>
        <taxon>metagenomes</taxon>
        <taxon>ecological metagenomes</taxon>
    </lineage>
</organism>
<comment type="caution">
    <text evidence="2">The sequence shown here is derived from an EMBL/GenBank/DDBJ whole genome shotgun (WGS) entry which is preliminary data.</text>
</comment>
<evidence type="ECO:0000313" key="2">
    <source>
        <dbReference type="EMBL" id="GAJ10154.1"/>
    </source>
</evidence>
<feature type="non-terminal residue" evidence="2">
    <location>
        <position position="1"/>
    </location>
</feature>
<protein>
    <submittedName>
        <fullName evidence="2">Uncharacterized protein</fullName>
    </submittedName>
</protein>
<gene>
    <name evidence="2" type="ORF">S12H4_54429</name>
</gene>
<dbReference type="EMBL" id="BARW01034791">
    <property type="protein sequence ID" value="GAJ10154.1"/>
    <property type="molecule type" value="Genomic_DNA"/>
</dbReference>